<evidence type="ECO:0000256" key="1">
    <source>
        <dbReference type="ARBA" id="ARBA00010641"/>
    </source>
</evidence>
<comment type="similarity">
    <text evidence="1">Belongs to the sigma-70 factor family. ECF subfamily.</text>
</comment>
<dbReference type="Gene3D" id="1.10.10.10">
    <property type="entry name" value="Winged helix-like DNA-binding domain superfamily/Winged helix DNA-binding domain"/>
    <property type="match status" value="1"/>
</dbReference>
<keyword evidence="3" id="KW-0731">Sigma factor</keyword>
<dbReference type="InterPro" id="IPR014284">
    <property type="entry name" value="RNA_pol_sigma-70_dom"/>
</dbReference>
<proteinExistence type="inferred from homology"/>
<dbReference type="Gene3D" id="1.10.1740.10">
    <property type="match status" value="1"/>
</dbReference>
<sequence>MRSVDVVGDETGDHEIISGILAGRPDDFALLLARYRGYVFKIVSGNVPPEAVEDLAHEVFVDAYRSLAGFDVRTSFKKWLAGIAVHRCYDYWRERYRNREVPMSALTEDHLAWVDGVLADRARGAFAGAEMRREAREVLQWALAGLSAEDRMVLTLVHLEGLPVKEAAALLGWSVISVKVRAHRSREKMRRRIVAMLEEGG</sequence>
<organism evidence="8 9">
    <name type="scientific">Geotalea uraniireducens</name>
    <dbReference type="NCBI Taxonomy" id="351604"/>
    <lineage>
        <taxon>Bacteria</taxon>
        <taxon>Pseudomonadati</taxon>
        <taxon>Thermodesulfobacteriota</taxon>
        <taxon>Desulfuromonadia</taxon>
        <taxon>Geobacterales</taxon>
        <taxon>Geobacteraceae</taxon>
        <taxon>Geotalea</taxon>
    </lineage>
</organism>
<evidence type="ECO:0000256" key="4">
    <source>
        <dbReference type="ARBA" id="ARBA00023125"/>
    </source>
</evidence>
<dbReference type="PANTHER" id="PTHR43133">
    <property type="entry name" value="RNA POLYMERASE ECF-TYPE SIGMA FACTO"/>
    <property type="match status" value="1"/>
</dbReference>
<dbReference type="EMBL" id="AP027151">
    <property type="protein sequence ID" value="BDV43599.1"/>
    <property type="molecule type" value="Genomic_DNA"/>
</dbReference>
<evidence type="ECO:0000256" key="3">
    <source>
        <dbReference type="ARBA" id="ARBA00023082"/>
    </source>
</evidence>
<accession>A0ABM8EMR6</accession>
<keyword evidence="5" id="KW-0804">Transcription</keyword>
<dbReference type="Proteomes" id="UP001317705">
    <property type="component" value="Chromosome"/>
</dbReference>
<keyword evidence="9" id="KW-1185">Reference proteome</keyword>
<evidence type="ECO:0000256" key="2">
    <source>
        <dbReference type="ARBA" id="ARBA00023015"/>
    </source>
</evidence>
<keyword evidence="4" id="KW-0238">DNA-binding</keyword>
<evidence type="ECO:0008006" key="10">
    <source>
        <dbReference type="Google" id="ProtNLM"/>
    </source>
</evidence>
<evidence type="ECO:0000256" key="5">
    <source>
        <dbReference type="ARBA" id="ARBA00023163"/>
    </source>
</evidence>
<evidence type="ECO:0000313" key="9">
    <source>
        <dbReference type="Proteomes" id="UP001317705"/>
    </source>
</evidence>
<dbReference type="InterPro" id="IPR013324">
    <property type="entry name" value="RNA_pol_sigma_r3/r4-like"/>
</dbReference>
<dbReference type="PANTHER" id="PTHR43133:SF8">
    <property type="entry name" value="RNA POLYMERASE SIGMA FACTOR HI_1459-RELATED"/>
    <property type="match status" value="1"/>
</dbReference>
<dbReference type="Pfam" id="PF08281">
    <property type="entry name" value="Sigma70_r4_2"/>
    <property type="match status" value="1"/>
</dbReference>
<evidence type="ECO:0000313" key="8">
    <source>
        <dbReference type="EMBL" id="BDV43599.1"/>
    </source>
</evidence>
<dbReference type="InterPro" id="IPR039425">
    <property type="entry name" value="RNA_pol_sigma-70-like"/>
</dbReference>
<dbReference type="Pfam" id="PF04542">
    <property type="entry name" value="Sigma70_r2"/>
    <property type="match status" value="1"/>
</dbReference>
<dbReference type="NCBIfam" id="TIGR02937">
    <property type="entry name" value="sigma70-ECF"/>
    <property type="match status" value="1"/>
</dbReference>
<name>A0ABM8EMR6_9BACT</name>
<dbReference type="InterPro" id="IPR013325">
    <property type="entry name" value="RNA_pol_sigma_r2"/>
</dbReference>
<dbReference type="InterPro" id="IPR013249">
    <property type="entry name" value="RNA_pol_sigma70_r4_t2"/>
</dbReference>
<dbReference type="SUPFAM" id="SSF88659">
    <property type="entry name" value="Sigma3 and sigma4 domains of RNA polymerase sigma factors"/>
    <property type="match status" value="1"/>
</dbReference>
<dbReference type="InterPro" id="IPR036388">
    <property type="entry name" value="WH-like_DNA-bd_sf"/>
</dbReference>
<evidence type="ECO:0000259" key="7">
    <source>
        <dbReference type="Pfam" id="PF08281"/>
    </source>
</evidence>
<keyword evidence="2" id="KW-0805">Transcription regulation</keyword>
<dbReference type="InterPro" id="IPR007627">
    <property type="entry name" value="RNA_pol_sigma70_r2"/>
</dbReference>
<dbReference type="SUPFAM" id="SSF88946">
    <property type="entry name" value="Sigma2 domain of RNA polymerase sigma factors"/>
    <property type="match status" value="1"/>
</dbReference>
<gene>
    <name evidence="8" type="ORF">GURASL_25220</name>
</gene>
<protein>
    <recommendedName>
        <fullName evidence="10">RNA polymerase sigma factor</fullName>
    </recommendedName>
</protein>
<evidence type="ECO:0000259" key="6">
    <source>
        <dbReference type="Pfam" id="PF04542"/>
    </source>
</evidence>
<dbReference type="RefSeq" id="WP_281999726.1">
    <property type="nucleotide sequence ID" value="NZ_AP027151.1"/>
</dbReference>
<feature type="domain" description="RNA polymerase sigma-70 region 2" evidence="6">
    <location>
        <begin position="33"/>
        <end position="97"/>
    </location>
</feature>
<dbReference type="CDD" id="cd06171">
    <property type="entry name" value="Sigma70_r4"/>
    <property type="match status" value="1"/>
</dbReference>
<feature type="domain" description="RNA polymerase sigma factor 70 region 4 type 2" evidence="7">
    <location>
        <begin position="139"/>
        <end position="189"/>
    </location>
</feature>
<reference evidence="8 9" key="1">
    <citation type="submission" date="2022-12" db="EMBL/GenBank/DDBJ databases">
        <title>Polyphasic characterization of Geotalea uranireducens NIT-SL11 newly isolated from a complex of sewage sludge and microbially reduced graphene oxide.</title>
        <authorList>
            <person name="Xie L."/>
            <person name="Yoshida N."/>
            <person name="Meng L."/>
        </authorList>
    </citation>
    <scope>NUCLEOTIDE SEQUENCE [LARGE SCALE GENOMIC DNA]</scope>
    <source>
        <strain evidence="8 9">NIT-SL11</strain>
    </source>
</reference>